<dbReference type="PANTHER" id="PTHR11799:SF12">
    <property type="entry name" value="PARAOXONASE-RELATED"/>
    <property type="match status" value="1"/>
</dbReference>
<proteinExistence type="predicted"/>
<keyword evidence="2" id="KW-1185">Reference proteome</keyword>
<dbReference type="Gene3D" id="2.120.10.30">
    <property type="entry name" value="TolB, C-terminal domain"/>
    <property type="match status" value="1"/>
</dbReference>
<name>A0A2A9PED3_OPHUN</name>
<reference evidence="1 2" key="2">
    <citation type="journal article" date="2017" name="Sci. Rep.">
        <title>Ant-infecting Ophiocordyceps genomes reveal a high diversity of potential behavioral manipulation genes and a possible major role for enterotoxins.</title>
        <authorList>
            <person name="de Bekker C."/>
            <person name="Ohm R.A."/>
            <person name="Evans H.C."/>
            <person name="Brachmann A."/>
            <person name="Hughes D.P."/>
        </authorList>
    </citation>
    <scope>NUCLEOTIDE SEQUENCE [LARGE SCALE GENOMIC DNA]</scope>
    <source>
        <strain evidence="1 2">SC16a</strain>
    </source>
</reference>
<evidence type="ECO:0000313" key="2">
    <source>
        <dbReference type="Proteomes" id="UP000037136"/>
    </source>
</evidence>
<dbReference type="OrthoDB" id="5307922at2759"/>
<organism evidence="1 2">
    <name type="scientific">Ophiocordyceps unilateralis</name>
    <name type="common">Zombie-ant fungus</name>
    <name type="synonym">Torrubia unilateralis</name>
    <dbReference type="NCBI Taxonomy" id="268505"/>
    <lineage>
        <taxon>Eukaryota</taxon>
        <taxon>Fungi</taxon>
        <taxon>Dikarya</taxon>
        <taxon>Ascomycota</taxon>
        <taxon>Pezizomycotina</taxon>
        <taxon>Sordariomycetes</taxon>
        <taxon>Hypocreomycetidae</taxon>
        <taxon>Hypocreales</taxon>
        <taxon>Ophiocordycipitaceae</taxon>
        <taxon>Ophiocordyceps</taxon>
    </lineage>
</organism>
<comment type="caution">
    <text evidence="1">The sequence shown here is derived from an EMBL/GenBank/DDBJ whole genome shotgun (WGS) entry which is preliminary data.</text>
</comment>
<dbReference type="EMBL" id="LAZP02000215">
    <property type="protein sequence ID" value="PFH59240.1"/>
    <property type="molecule type" value="Genomic_DNA"/>
</dbReference>
<dbReference type="Proteomes" id="UP000037136">
    <property type="component" value="Unassembled WGS sequence"/>
</dbReference>
<dbReference type="AlphaFoldDB" id="A0A2A9PED3"/>
<reference evidence="1 2" key="1">
    <citation type="journal article" date="2015" name="BMC Genomics">
        <title>Gene expression during zombie ant biting behavior reflects the complexity underlying fungal parasitic behavioral manipulation.</title>
        <authorList>
            <person name="de Bekker C."/>
            <person name="Ohm R.A."/>
            <person name="Loreto R.G."/>
            <person name="Sebastian A."/>
            <person name="Albert I."/>
            <person name="Merrow M."/>
            <person name="Brachmann A."/>
            <person name="Hughes D.P."/>
        </authorList>
    </citation>
    <scope>NUCLEOTIDE SEQUENCE [LARGE SCALE GENOMIC DNA]</scope>
    <source>
        <strain evidence="1 2">SC16a</strain>
    </source>
</reference>
<dbReference type="STRING" id="268505.A0A2A9PED3"/>
<evidence type="ECO:0000313" key="1">
    <source>
        <dbReference type="EMBL" id="PFH59240.1"/>
    </source>
</evidence>
<dbReference type="InterPro" id="IPR011042">
    <property type="entry name" value="6-blade_b-propeller_TolB-like"/>
</dbReference>
<protein>
    <recommendedName>
        <fullName evidence="3">Serum paraoxonase/arylesterase family protein</fullName>
    </recommendedName>
</protein>
<accession>A0A2A9PED3</accession>
<dbReference type="PANTHER" id="PTHR11799">
    <property type="entry name" value="PARAOXONASE"/>
    <property type="match status" value="1"/>
</dbReference>
<sequence length="445" mass="48527">MTGSRSFYSTPLVVLLIAASASYLYGAAFYRTLVVLGVFRSPRQMPTAHVSAIPDTVYCEDLHYHESSGLIFAACEDDEKTRHSWFPPLGIFDDPAIGSKARGSLKVIDPNTLKVKTLAFENFDGPFITHGIDVLSDAESQDEKRVYIFAVNHRPNPQHYEKRNESAPRSHSVVEVFRHEIGSDSVEHVRSVWHPLIRTPNDIYAVSSSSLFVTNDHHYVHGHMKTVEDVYFGATWSDTIFVRFTTGDDDAMSAQDDSHGVQASVALEGLHNNNGLGRGKTSRDILIGSAGSGMLHLGVYADDGTTATGQISVTESIELESCIDNPSYFADPYANSTFDGSGFVLAGLSNGAALAKTARNQDSKDGTLVWMVSQGSRDATYKGIGKGSGRWRKRLLFEDDGTSIRTASSAVLVAKDPATDSGRRRAQLFVSGFLSKNVVMCVVEL</sequence>
<gene>
    <name evidence="1" type="ORF">XA68_12639</name>
</gene>
<evidence type="ECO:0008006" key="3">
    <source>
        <dbReference type="Google" id="ProtNLM"/>
    </source>
</evidence>
<dbReference type="InterPro" id="IPR051288">
    <property type="entry name" value="Serum_paraoxonase/arylesterase"/>
</dbReference>